<accession>A0A7W6BU26</accession>
<name>A0A7W6BU26_9HYPH</name>
<dbReference type="RefSeq" id="WP_090966101.1">
    <property type="nucleotide sequence ID" value="NZ_FOOA01000024.1"/>
</dbReference>
<gene>
    <name evidence="1" type="ORF">GGR05_004199</name>
</gene>
<dbReference type="AlphaFoldDB" id="A0A7W6BU26"/>
<evidence type="ECO:0000313" key="1">
    <source>
        <dbReference type="EMBL" id="MBB3938029.1"/>
    </source>
</evidence>
<organism evidence="1 2">
    <name type="scientific">Aureimonas phyllosphaerae</name>
    <dbReference type="NCBI Taxonomy" id="1166078"/>
    <lineage>
        <taxon>Bacteria</taxon>
        <taxon>Pseudomonadati</taxon>
        <taxon>Pseudomonadota</taxon>
        <taxon>Alphaproteobacteria</taxon>
        <taxon>Hyphomicrobiales</taxon>
        <taxon>Aurantimonadaceae</taxon>
        <taxon>Aureimonas</taxon>
    </lineage>
</organism>
<dbReference type="OrthoDB" id="9801954at2"/>
<proteinExistence type="predicted"/>
<protein>
    <submittedName>
        <fullName evidence="1">Uncharacterized protein</fullName>
    </submittedName>
</protein>
<reference evidence="1 2" key="1">
    <citation type="submission" date="2020-08" db="EMBL/GenBank/DDBJ databases">
        <title>Genomic Encyclopedia of Type Strains, Phase IV (KMG-IV): sequencing the most valuable type-strain genomes for metagenomic binning, comparative biology and taxonomic classification.</title>
        <authorList>
            <person name="Goeker M."/>
        </authorList>
    </citation>
    <scope>NUCLEOTIDE SEQUENCE [LARGE SCALE GENOMIC DNA]</scope>
    <source>
        <strain evidence="1 2">DSM 25024</strain>
    </source>
</reference>
<keyword evidence="2" id="KW-1185">Reference proteome</keyword>
<sequence length="130" mass="14298">MVFRSQVAHDLGDFDLDLGVGARLNGSEDNDYSLRAFAVFRWAHFLPQPAIGHRDRNTAIRAKCYRSGLMVIARHARRLPALRSALLRKLAVCSALMARGELKPTAFVGVVRTAAGELRGAGDARSEQRP</sequence>
<dbReference type="Proteomes" id="UP000531216">
    <property type="component" value="Unassembled WGS sequence"/>
</dbReference>
<evidence type="ECO:0000313" key="2">
    <source>
        <dbReference type="Proteomes" id="UP000531216"/>
    </source>
</evidence>
<dbReference type="EMBL" id="JACIDO010000015">
    <property type="protein sequence ID" value="MBB3938029.1"/>
    <property type="molecule type" value="Genomic_DNA"/>
</dbReference>
<comment type="caution">
    <text evidence="1">The sequence shown here is derived from an EMBL/GenBank/DDBJ whole genome shotgun (WGS) entry which is preliminary data.</text>
</comment>